<proteinExistence type="predicted"/>
<comment type="caution">
    <text evidence="1">The sequence shown here is derived from an EMBL/GenBank/DDBJ whole genome shotgun (WGS) entry which is preliminary data.</text>
</comment>
<reference evidence="1 2" key="2">
    <citation type="journal article" date="2022" name="Mol. Ecol. Resour.">
        <title>The genomes of chicory, endive, great burdock and yacon provide insights into Asteraceae paleo-polyploidization history and plant inulin production.</title>
        <authorList>
            <person name="Fan W."/>
            <person name="Wang S."/>
            <person name="Wang H."/>
            <person name="Wang A."/>
            <person name="Jiang F."/>
            <person name="Liu H."/>
            <person name="Zhao H."/>
            <person name="Xu D."/>
            <person name="Zhang Y."/>
        </authorList>
    </citation>
    <scope>NUCLEOTIDE SEQUENCE [LARGE SCALE GENOMIC DNA]</scope>
    <source>
        <strain evidence="2">cv. Niubang</strain>
    </source>
</reference>
<evidence type="ECO:0000313" key="2">
    <source>
        <dbReference type="Proteomes" id="UP001055879"/>
    </source>
</evidence>
<name>A0ACB8XK55_ARCLA</name>
<sequence length="100" mass="11156">MLRTVTTLVLDKPTMAQLAISSCKATVGMKSETITRLFSPAATTFPQVILTIAAFNQTLWFSIASVIAIEERAMYNDGEVGLTFWAPTINVFRKRWVLKD</sequence>
<keyword evidence="2" id="KW-1185">Reference proteome</keyword>
<evidence type="ECO:0000313" key="1">
    <source>
        <dbReference type="EMBL" id="KAI3668048.1"/>
    </source>
</evidence>
<protein>
    <submittedName>
        <fullName evidence="1">Uncharacterized protein</fullName>
    </submittedName>
</protein>
<reference evidence="2" key="1">
    <citation type="journal article" date="2022" name="Mol. Ecol. Resour.">
        <title>The genomes of chicory, endive, great burdock and yacon provide insights into Asteraceae palaeo-polyploidization history and plant inulin production.</title>
        <authorList>
            <person name="Fan W."/>
            <person name="Wang S."/>
            <person name="Wang H."/>
            <person name="Wang A."/>
            <person name="Jiang F."/>
            <person name="Liu H."/>
            <person name="Zhao H."/>
            <person name="Xu D."/>
            <person name="Zhang Y."/>
        </authorList>
    </citation>
    <scope>NUCLEOTIDE SEQUENCE [LARGE SCALE GENOMIC DNA]</scope>
    <source>
        <strain evidence="2">cv. Niubang</strain>
    </source>
</reference>
<accession>A0ACB8XK55</accession>
<dbReference type="EMBL" id="CM042063">
    <property type="protein sequence ID" value="KAI3668048.1"/>
    <property type="molecule type" value="Genomic_DNA"/>
</dbReference>
<gene>
    <name evidence="1" type="ORF">L6452_43121</name>
</gene>
<dbReference type="Proteomes" id="UP001055879">
    <property type="component" value="Linkage Group LG17"/>
</dbReference>
<organism evidence="1 2">
    <name type="scientific">Arctium lappa</name>
    <name type="common">Greater burdock</name>
    <name type="synonym">Lappa major</name>
    <dbReference type="NCBI Taxonomy" id="4217"/>
    <lineage>
        <taxon>Eukaryota</taxon>
        <taxon>Viridiplantae</taxon>
        <taxon>Streptophyta</taxon>
        <taxon>Embryophyta</taxon>
        <taxon>Tracheophyta</taxon>
        <taxon>Spermatophyta</taxon>
        <taxon>Magnoliopsida</taxon>
        <taxon>eudicotyledons</taxon>
        <taxon>Gunneridae</taxon>
        <taxon>Pentapetalae</taxon>
        <taxon>asterids</taxon>
        <taxon>campanulids</taxon>
        <taxon>Asterales</taxon>
        <taxon>Asteraceae</taxon>
        <taxon>Carduoideae</taxon>
        <taxon>Cardueae</taxon>
        <taxon>Arctiinae</taxon>
        <taxon>Arctium</taxon>
    </lineage>
</organism>